<keyword evidence="2" id="KW-1185">Reference proteome</keyword>
<reference evidence="1" key="1">
    <citation type="submission" date="2022-10" db="EMBL/GenBank/DDBJ databases">
        <title>The complete genomes of actinobacterial strains from the NBC collection.</title>
        <authorList>
            <person name="Joergensen T.S."/>
            <person name="Alvarez Arevalo M."/>
            <person name="Sterndorff E.B."/>
            <person name="Faurdal D."/>
            <person name="Vuksanovic O."/>
            <person name="Mourched A.-S."/>
            <person name="Charusanti P."/>
            <person name="Shaw S."/>
            <person name="Blin K."/>
            <person name="Weber T."/>
        </authorList>
    </citation>
    <scope>NUCLEOTIDE SEQUENCE</scope>
    <source>
        <strain evidence="1">NBC_01432</strain>
    </source>
</reference>
<accession>A0ABZ2A1P5</accession>
<evidence type="ECO:0000313" key="2">
    <source>
        <dbReference type="Proteomes" id="UP001432209"/>
    </source>
</evidence>
<sequence length="205" mass="22434">MFTTNESLGRLYALTGGWPLLVDRPHELHGELGNHDAVLQRLADTFTDHTEIRAFIDATAVVADPVLEAAYRSVDSYCGVDPVDTDTVVTATAYRTGDEEEARGIFACLDAPQVFDRESGLLRLEPLLRQCVTQGEGSEGAWAKPYAELDEPTVKQVSLSRRERLDRVAAVRRCAGSRVTQRSDCPRRRSPGCRIEAGAGAALCD</sequence>
<organism evidence="1 2">
    <name type="scientific">Streptomyces niveus</name>
    <name type="common">Streptomyces spheroides</name>
    <dbReference type="NCBI Taxonomy" id="193462"/>
    <lineage>
        <taxon>Bacteria</taxon>
        <taxon>Bacillati</taxon>
        <taxon>Actinomycetota</taxon>
        <taxon>Actinomycetes</taxon>
        <taxon>Kitasatosporales</taxon>
        <taxon>Streptomycetaceae</taxon>
        <taxon>Streptomyces</taxon>
    </lineage>
</organism>
<name>A0ABZ2A1P5_STRNV</name>
<evidence type="ECO:0000313" key="1">
    <source>
        <dbReference type="EMBL" id="WUX51349.1"/>
    </source>
</evidence>
<dbReference type="RefSeq" id="WP_329074998.1">
    <property type="nucleotide sequence ID" value="NZ_CP109495.1"/>
</dbReference>
<proteinExistence type="predicted"/>
<dbReference type="Proteomes" id="UP001432209">
    <property type="component" value="Chromosome"/>
</dbReference>
<protein>
    <submittedName>
        <fullName evidence="1">Uncharacterized protein</fullName>
    </submittedName>
</protein>
<dbReference type="EMBL" id="CP109495">
    <property type="protein sequence ID" value="WUX51349.1"/>
    <property type="molecule type" value="Genomic_DNA"/>
</dbReference>
<gene>
    <name evidence="1" type="ORF">OG442_07225</name>
</gene>